<dbReference type="Pfam" id="PF00172">
    <property type="entry name" value="Zn_clus"/>
    <property type="match status" value="1"/>
</dbReference>
<name>A0A1L7XLA3_9HELO</name>
<keyword evidence="6" id="KW-0539">Nucleus</keyword>
<evidence type="ECO:0000313" key="9">
    <source>
        <dbReference type="Proteomes" id="UP000184330"/>
    </source>
</evidence>
<evidence type="ECO:0000256" key="2">
    <source>
        <dbReference type="ARBA" id="ARBA00022833"/>
    </source>
</evidence>
<dbReference type="InterPro" id="IPR021858">
    <property type="entry name" value="Fun_TF"/>
</dbReference>
<evidence type="ECO:0000256" key="6">
    <source>
        <dbReference type="ARBA" id="ARBA00023242"/>
    </source>
</evidence>
<keyword evidence="4" id="KW-0238">DNA-binding</keyword>
<dbReference type="OrthoDB" id="2593732at2759"/>
<dbReference type="AlphaFoldDB" id="A0A1L7XLA3"/>
<sequence>MRNKLNEHRSDPLIRTRRVKCGEEKPTCLRCIKFGIPCDGYRTSSDIDFPHGIPQPKRYLLPKSQRPQLTIPSSSRFGSEQESRYFEVFCLKTAFEIFPSFEKARLRRIFLQAAESEPSIRHAVIALGALDQTSQAAQNQKLELLSCGSCVDDANQHYRNSVKAYTKAIKHMQAAVSLHKQDLRTTLLTCLVILSFEGWKGNHNLAVQQIRTGTGLLKEWKEGYKNPTKLAFQSPAPDVVEDVLIHVFARLSVQLVSSAAERSPGSYSKLDTCGWDLVDNMPRVFGTLEEAENFQNVIVRLLVQFLSKGQPPIPRIGTSVRTYPVNVFWEIMSLDVAREQETLLQIMVRWLDAFAALKNHIDKKDREVKETSITLELQMKAAYISAVTACVKDETAFDSFNGFYNDIVSLSDALLNDLQPHTTANIPLFCIDTRVVATLWSVGHKCREKSIRQRAILLLLDFPRREGVWESGLAGRTIECVMNFEEEYMESGYIPGWARIRYTTFQPDLERRTAVVECQQRTSEWSETLVTRRKIVSW</sequence>
<protein>
    <recommendedName>
        <fullName evidence="7">Zn(2)-C6 fungal-type domain-containing protein</fullName>
    </recommendedName>
</protein>
<keyword evidence="2" id="KW-0862">Zinc</keyword>
<feature type="domain" description="Zn(2)-C6 fungal-type" evidence="7">
    <location>
        <begin position="15"/>
        <end position="45"/>
    </location>
</feature>
<dbReference type="PANTHER" id="PTHR36206:SF4">
    <property type="entry name" value="HYPOTHETICAL CONSERVED PROTEIN (EUROFUNG)-RELATED"/>
    <property type="match status" value="1"/>
</dbReference>
<evidence type="ECO:0000313" key="8">
    <source>
        <dbReference type="EMBL" id="CZR65841.1"/>
    </source>
</evidence>
<dbReference type="Proteomes" id="UP000184330">
    <property type="component" value="Unassembled WGS sequence"/>
</dbReference>
<dbReference type="GO" id="GO:0003677">
    <property type="term" value="F:DNA binding"/>
    <property type="evidence" value="ECO:0007669"/>
    <property type="project" value="UniProtKB-KW"/>
</dbReference>
<organism evidence="8 9">
    <name type="scientific">Phialocephala subalpina</name>
    <dbReference type="NCBI Taxonomy" id="576137"/>
    <lineage>
        <taxon>Eukaryota</taxon>
        <taxon>Fungi</taxon>
        <taxon>Dikarya</taxon>
        <taxon>Ascomycota</taxon>
        <taxon>Pezizomycotina</taxon>
        <taxon>Leotiomycetes</taxon>
        <taxon>Helotiales</taxon>
        <taxon>Mollisiaceae</taxon>
        <taxon>Phialocephala</taxon>
        <taxon>Phialocephala fortinii species complex</taxon>
    </lineage>
</organism>
<dbReference type="PANTHER" id="PTHR36206">
    <property type="entry name" value="ASPERCRYPTIN BIOSYNTHESIS CLUSTER-SPECIFIC TRANSCRIPTION REGULATOR ATNN-RELATED"/>
    <property type="match status" value="1"/>
</dbReference>
<dbReference type="SUPFAM" id="SSF57701">
    <property type="entry name" value="Zn2/Cys6 DNA-binding domain"/>
    <property type="match status" value="1"/>
</dbReference>
<evidence type="ECO:0000256" key="1">
    <source>
        <dbReference type="ARBA" id="ARBA00022723"/>
    </source>
</evidence>
<keyword evidence="9" id="KW-1185">Reference proteome</keyword>
<reference evidence="8 9" key="1">
    <citation type="submission" date="2016-03" db="EMBL/GenBank/DDBJ databases">
        <authorList>
            <person name="Ploux O."/>
        </authorList>
    </citation>
    <scope>NUCLEOTIDE SEQUENCE [LARGE SCALE GENOMIC DNA]</scope>
    <source>
        <strain evidence="8 9">UAMH 11012</strain>
    </source>
</reference>
<gene>
    <name evidence="8" type="ORF">PAC_15741</name>
</gene>
<dbReference type="GO" id="GO:0000981">
    <property type="term" value="F:DNA-binding transcription factor activity, RNA polymerase II-specific"/>
    <property type="evidence" value="ECO:0007669"/>
    <property type="project" value="InterPro"/>
</dbReference>
<evidence type="ECO:0000259" key="7">
    <source>
        <dbReference type="Pfam" id="PF00172"/>
    </source>
</evidence>
<evidence type="ECO:0000256" key="5">
    <source>
        <dbReference type="ARBA" id="ARBA00023163"/>
    </source>
</evidence>
<dbReference type="InterPro" id="IPR001138">
    <property type="entry name" value="Zn2Cys6_DnaBD"/>
</dbReference>
<dbReference type="EMBL" id="FJOG01000033">
    <property type="protein sequence ID" value="CZR65841.1"/>
    <property type="molecule type" value="Genomic_DNA"/>
</dbReference>
<dbReference type="GO" id="GO:0008270">
    <property type="term" value="F:zinc ion binding"/>
    <property type="evidence" value="ECO:0007669"/>
    <property type="project" value="InterPro"/>
</dbReference>
<dbReference type="STRING" id="576137.A0A1L7XLA3"/>
<dbReference type="InterPro" id="IPR052360">
    <property type="entry name" value="Transcr_Regulatory_Proteins"/>
</dbReference>
<dbReference type="CDD" id="cd00067">
    <property type="entry name" value="GAL4"/>
    <property type="match status" value="1"/>
</dbReference>
<proteinExistence type="predicted"/>
<evidence type="ECO:0000256" key="3">
    <source>
        <dbReference type="ARBA" id="ARBA00023015"/>
    </source>
</evidence>
<accession>A0A1L7XLA3</accession>
<dbReference type="InterPro" id="IPR036864">
    <property type="entry name" value="Zn2-C6_fun-type_DNA-bd_sf"/>
</dbReference>
<keyword evidence="5" id="KW-0804">Transcription</keyword>
<keyword evidence="3" id="KW-0805">Transcription regulation</keyword>
<evidence type="ECO:0000256" key="4">
    <source>
        <dbReference type="ARBA" id="ARBA00023125"/>
    </source>
</evidence>
<dbReference type="Pfam" id="PF11951">
    <property type="entry name" value="Fungal_trans_2"/>
    <property type="match status" value="1"/>
</dbReference>
<keyword evidence="1" id="KW-0479">Metal-binding</keyword>